<feature type="compositionally biased region" description="Low complexity" evidence="1">
    <location>
        <begin position="87"/>
        <end position="96"/>
    </location>
</feature>
<protein>
    <submittedName>
        <fullName evidence="2">Uncharacterized protein</fullName>
    </submittedName>
</protein>
<dbReference type="RefSeq" id="WP_132372387.1">
    <property type="nucleotide sequence ID" value="NZ_SMAN01000017.1"/>
</dbReference>
<comment type="caution">
    <text evidence="2">The sequence shown here is derived from an EMBL/GenBank/DDBJ whole genome shotgun (WGS) entry which is preliminary data.</text>
</comment>
<name>A0A4R3MVV2_9BACI</name>
<proteinExistence type="predicted"/>
<dbReference type="AlphaFoldDB" id="A0A4R3MVV2"/>
<dbReference type="EMBL" id="SMAN01000017">
    <property type="protein sequence ID" value="TCT19636.1"/>
    <property type="molecule type" value="Genomic_DNA"/>
</dbReference>
<evidence type="ECO:0000256" key="1">
    <source>
        <dbReference type="SAM" id="MobiDB-lite"/>
    </source>
</evidence>
<organism evidence="2 3">
    <name type="scientific">Melghiribacillus thermohalophilus</name>
    <dbReference type="NCBI Taxonomy" id="1324956"/>
    <lineage>
        <taxon>Bacteria</taxon>
        <taxon>Bacillati</taxon>
        <taxon>Bacillota</taxon>
        <taxon>Bacilli</taxon>
        <taxon>Bacillales</taxon>
        <taxon>Bacillaceae</taxon>
        <taxon>Melghiribacillus</taxon>
    </lineage>
</organism>
<feature type="region of interest" description="Disordered" evidence="1">
    <location>
        <begin position="76"/>
        <end position="96"/>
    </location>
</feature>
<gene>
    <name evidence="2" type="ORF">EDD68_11730</name>
</gene>
<dbReference type="Proteomes" id="UP000294650">
    <property type="component" value="Unassembled WGS sequence"/>
</dbReference>
<evidence type="ECO:0000313" key="2">
    <source>
        <dbReference type="EMBL" id="TCT19636.1"/>
    </source>
</evidence>
<keyword evidence="3" id="KW-1185">Reference proteome</keyword>
<evidence type="ECO:0000313" key="3">
    <source>
        <dbReference type="Proteomes" id="UP000294650"/>
    </source>
</evidence>
<reference evidence="2 3" key="1">
    <citation type="submission" date="2019-03" db="EMBL/GenBank/DDBJ databases">
        <title>Genomic Encyclopedia of Type Strains, Phase IV (KMG-IV): sequencing the most valuable type-strain genomes for metagenomic binning, comparative biology and taxonomic classification.</title>
        <authorList>
            <person name="Goeker M."/>
        </authorList>
    </citation>
    <scope>NUCLEOTIDE SEQUENCE [LARGE SCALE GENOMIC DNA]</scope>
    <source>
        <strain evidence="2 3">DSM 25894</strain>
    </source>
</reference>
<accession>A0A4R3MVV2</accession>
<sequence length="96" mass="11202">MNNLRWLSNLFQRQPLRRFQLFRRRRRNGGMLFTLISLGATALAFAFTRMGQGENRGQNINPIRRITQVMPQPAAVEFSAELSPNEKNQQNNKQNQ</sequence>